<dbReference type="EMBL" id="JACDZE010000001">
    <property type="protein sequence ID" value="MBA5629561.1"/>
    <property type="molecule type" value="Genomic_DNA"/>
</dbReference>
<reference evidence="1 2" key="1">
    <citation type="submission" date="2020-07" db="EMBL/GenBank/DDBJ databases">
        <title>Moheibacter lacus sp. nov., a member of the family Flavobacteriaceae isolated from freshwater lake sediment.</title>
        <authorList>
            <person name="Liu Y."/>
        </authorList>
    </citation>
    <scope>NUCLEOTIDE SEQUENCE [LARGE SCALE GENOMIC DNA]</scope>
    <source>
        <strain evidence="1 2">BDHS18</strain>
    </source>
</reference>
<keyword evidence="2" id="KW-1185">Reference proteome</keyword>
<evidence type="ECO:0000313" key="2">
    <source>
        <dbReference type="Proteomes" id="UP000552241"/>
    </source>
</evidence>
<dbReference type="InterPro" id="IPR003772">
    <property type="entry name" value="YceD"/>
</dbReference>
<organism evidence="1 2">
    <name type="scientific">Moheibacter lacus</name>
    <dbReference type="NCBI Taxonomy" id="2745851"/>
    <lineage>
        <taxon>Bacteria</taxon>
        <taxon>Pseudomonadati</taxon>
        <taxon>Bacteroidota</taxon>
        <taxon>Flavobacteriia</taxon>
        <taxon>Flavobacteriales</taxon>
        <taxon>Weeksellaceae</taxon>
        <taxon>Moheibacter</taxon>
    </lineage>
</organism>
<protein>
    <submittedName>
        <fullName evidence="1">DUF177 domain-containing protein</fullName>
    </submittedName>
</protein>
<gene>
    <name evidence="1" type="ORF">HU137_07230</name>
</gene>
<proteinExistence type="predicted"/>
<accession>A0A838ZIS7</accession>
<comment type="caution">
    <text evidence="1">The sequence shown here is derived from an EMBL/GenBank/DDBJ whole genome shotgun (WGS) entry which is preliminary data.</text>
</comment>
<sequence>MEKLRYYSVSFAGLSLGVHDFEFQIAQPFFDLFEFEQDFEHPELKLQLKLDKKNNFLELFFDLSGTIEVNCDLTNEPYREEIQGASEVIVKFGEEFDDSDDEVWVIPRGEHQINIAQMVYEMTILALPNKRIHPDVASGKSHSEMLELLEQYGLQEDGETAIDLNEEENDPRWEALKKLKNNNN</sequence>
<dbReference type="Pfam" id="PF02620">
    <property type="entry name" value="YceD"/>
    <property type="match status" value="1"/>
</dbReference>
<name>A0A838ZIS7_9FLAO</name>
<dbReference type="Proteomes" id="UP000552241">
    <property type="component" value="Unassembled WGS sequence"/>
</dbReference>
<dbReference type="AlphaFoldDB" id="A0A838ZIS7"/>
<dbReference type="RefSeq" id="WP_182043112.1">
    <property type="nucleotide sequence ID" value="NZ_JACDZE010000001.1"/>
</dbReference>
<evidence type="ECO:0000313" key="1">
    <source>
        <dbReference type="EMBL" id="MBA5629561.1"/>
    </source>
</evidence>